<organism evidence="3 4">
    <name type="scientific">Poseidonocella pacifica</name>
    <dbReference type="NCBI Taxonomy" id="871651"/>
    <lineage>
        <taxon>Bacteria</taxon>
        <taxon>Pseudomonadati</taxon>
        <taxon>Pseudomonadota</taxon>
        <taxon>Alphaproteobacteria</taxon>
        <taxon>Rhodobacterales</taxon>
        <taxon>Roseobacteraceae</taxon>
        <taxon>Poseidonocella</taxon>
    </lineage>
</organism>
<evidence type="ECO:0000313" key="4">
    <source>
        <dbReference type="Proteomes" id="UP000198796"/>
    </source>
</evidence>
<keyword evidence="4" id="KW-1185">Reference proteome</keyword>
<dbReference type="RefSeq" id="WP_092060224.1">
    <property type="nucleotide sequence ID" value="NZ_FOJU01000001.1"/>
</dbReference>
<evidence type="ECO:0000256" key="2">
    <source>
        <dbReference type="SAM" id="Phobius"/>
    </source>
</evidence>
<keyword evidence="2" id="KW-0812">Transmembrane</keyword>
<dbReference type="Pfam" id="PF00805">
    <property type="entry name" value="Pentapeptide"/>
    <property type="match status" value="2"/>
</dbReference>
<dbReference type="AlphaFoldDB" id="A0A1I0VC49"/>
<keyword evidence="1" id="KW-0677">Repeat</keyword>
<dbReference type="Gene3D" id="2.160.20.80">
    <property type="entry name" value="E3 ubiquitin-protein ligase SopA"/>
    <property type="match status" value="1"/>
</dbReference>
<dbReference type="OrthoDB" id="7837851at2"/>
<keyword evidence="2" id="KW-0472">Membrane</keyword>
<dbReference type="PANTHER" id="PTHR47485:SF1">
    <property type="entry name" value="THYLAKOID LUMENAL 17.4 KDA PROTEIN, CHLOROPLASTIC"/>
    <property type="match status" value="1"/>
</dbReference>
<dbReference type="PANTHER" id="PTHR47485">
    <property type="entry name" value="THYLAKOID LUMENAL 17.4 KDA PROTEIN, CHLOROPLASTIC"/>
    <property type="match status" value="1"/>
</dbReference>
<accession>A0A1I0VC49</accession>
<dbReference type="EMBL" id="FOJU01000001">
    <property type="protein sequence ID" value="SFA73627.1"/>
    <property type="molecule type" value="Genomic_DNA"/>
</dbReference>
<feature type="transmembrane region" description="Helical" evidence="2">
    <location>
        <begin position="77"/>
        <end position="95"/>
    </location>
</feature>
<proteinExistence type="predicted"/>
<feature type="transmembrane region" description="Helical" evidence="2">
    <location>
        <begin position="35"/>
        <end position="56"/>
    </location>
</feature>
<dbReference type="Proteomes" id="UP000198796">
    <property type="component" value="Unassembled WGS sequence"/>
</dbReference>
<reference evidence="3 4" key="1">
    <citation type="submission" date="2016-10" db="EMBL/GenBank/DDBJ databases">
        <authorList>
            <person name="de Groot N.N."/>
        </authorList>
    </citation>
    <scope>NUCLEOTIDE SEQUENCE [LARGE SCALE GENOMIC DNA]</scope>
    <source>
        <strain evidence="3 4">DSM 29316</strain>
    </source>
</reference>
<keyword evidence="2" id="KW-1133">Transmembrane helix</keyword>
<protein>
    <submittedName>
        <fullName evidence="3">Uncharacterized protein YjbI, contains pentapeptide repeats</fullName>
    </submittedName>
</protein>
<gene>
    <name evidence="3" type="ORF">SAMN05421688_0483</name>
</gene>
<evidence type="ECO:0000313" key="3">
    <source>
        <dbReference type="EMBL" id="SFA73627.1"/>
    </source>
</evidence>
<dbReference type="SUPFAM" id="SSF141571">
    <property type="entry name" value="Pentapeptide repeat-like"/>
    <property type="match status" value="1"/>
</dbReference>
<evidence type="ECO:0000256" key="1">
    <source>
        <dbReference type="ARBA" id="ARBA00022737"/>
    </source>
</evidence>
<dbReference type="InterPro" id="IPR001646">
    <property type="entry name" value="5peptide_repeat"/>
</dbReference>
<sequence>MLDPRYLEHVILRNKKDWRGWFGLRDLPDFTKARWLGPPIFVLFVAFAVAMFVFALDDYIDATTRTVGTGEAIRNTGLVLAAIVGIPFVIWRSYVAHKQVDIAEQGLITDRINKAVEGLGATTEVNRLGRIIGWKENGKDHLEFEWHDDRVDLPDGVALDPEVTTEWRNVSLTKPNLEVRIGAIYALERIAQDSLRDHVQIMEILCAYIRENAPARLATPFPEDWEERFAVKWDEDGIIIKTMRAQIHDWASKLTKPREDIQVALRVIGRRTTEQIAREGYYDENGVWQRYRIDLQGTCLQRADITDGRLENALLDEAQMQGTVLFNARLKGATLVSSQMQGAYLKGVRLQGACLAEAQMQGGQLEDAQMQKAFLEKAKLQETELSRAQFQAAQLAEAELDGALLDQTTMDAATNLFRVSLNGAALRQVDYTEVNLKAPQLSKVFWDGSVILPIGINRRPLHDTKLISYRFNKEWRAFQRSIGQDPENPT</sequence>
<dbReference type="STRING" id="871651.SAMN05421688_0483"/>
<name>A0A1I0VC49_9RHOB</name>